<keyword evidence="5" id="KW-1185">Reference proteome</keyword>
<protein>
    <recommendedName>
        <fullName evidence="3">Bromo domain-containing protein</fullName>
    </recommendedName>
</protein>
<feature type="compositionally biased region" description="Polar residues" evidence="2">
    <location>
        <begin position="92"/>
        <end position="115"/>
    </location>
</feature>
<dbReference type="Gene3D" id="1.20.920.10">
    <property type="entry name" value="Bromodomain-like"/>
    <property type="match status" value="1"/>
</dbReference>
<reference evidence="4 5" key="1">
    <citation type="submission" date="2018-11" db="EMBL/GenBank/DDBJ databases">
        <authorList>
            <consortium name="Pathogen Informatics"/>
        </authorList>
    </citation>
    <scope>NUCLEOTIDE SEQUENCE [LARGE SCALE GENOMIC DNA]</scope>
</reference>
<dbReference type="InterPro" id="IPR036427">
    <property type="entry name" value="Bromodomain-like_sf"/>
</dbReference>
<evidence type="ECO:0000256" key="2">
    <source>
        <dbReference type="SAM" id="MobiDB-lite"/>
    </source>
</evidence>
<accession>A0A3P7PNW1</accession>
<evidence type="ECO:0000313" key="4">
    <source>
        <dbReference type="EMBL" id="VDN21622.1"/>
    </source>
</evidence>
<evidence type="ECO:0000256" key="1">
    <source>
        <dbReference type="ARBA" id="ARBA00023117"/>
    </source>
</evidence>
<dbReference type="SUPFAM" id="SSF47370">
    <property type="entry name" value="Bromodomain"/>
    <property type="match status" value="1"/>
</dbReference>
<name>A0A3P7PNW1_DIBLA</name>
<feature type="non-terminal residue" evidence="4">
    <location>
        <position position="244"/>
    </location>
</feature>
<dbReference type="OrthoDB" id="20839at2759"/>
<feature type="region of interest" description="Disordered" evidence="2">
    <location>
        <begin position="71"/>
        <end position="218"/>
    </location>
</feature>
<feature type="compositionally biased region" description="Low complexity" evidence="2">
    <location>
        <begin position="77"/>
        <end position="90"/>
    </location>
</feature>
<evidence type="ECO:0000313" key="5">
    <source>
        <dbReference type="Proteomes" id="UP000281553"/>
    </source>
</evidence>
<evidence type="ECO:0000259" key="3">
    <source>
        <dbReference type="Pfam" id="PF00439"/>
    </source>
</evidence>
<feature type="domain" description="Bromo" evidence="3">
    <location>
        <begin position="1"/>
        <end position="32"/>
    </location>
</feature>
<dbReference type="Proteomes" id="UP000281553">
    <property type="component" value="Unassembled WGS sequence"/>
</dbReference>
<keyword evidence="1" id="KW-0103">Bromodomain</keyword>
<dbReference type="Pfam" id="PF00439">
    <property type="entry name" value="Bromodomain"/>
    <property type="match status" value="1"/>
</dbReference>
<feature type="compositionally biased region" description="Polar residues" evidence="2">
    <location>
        <begin position="141"/>
        <end position="160"/>
    </location>
</feature>
<gene>
    <name evidence="4" type="ORF">DILT_LOCUS13872</name>
</gene>
<dbReference type="AlphaFoldDB" id="A0A3P7PNW1"/>
<sequence length="244" mass="25806">MDFSTMRKKLQDHEYLSVADMEEDFNRIASEVFKKAKEQEKVGLFDISPEPDLSSTSTNLPSAIVSNKEATRTCDLAPSPSSPVANAAQAVEQVSKTATATTNTMPSLKSRQSTRPVPIALSSPAEIKPSEMRSRLRSRGSDQVSPTTASSGDTSSSQTREPPLKRRRISVAATASHNGSSRLRRSTAPAPLRLTPAHGLTTPVAETSEGIPSRGRLTSEIASPTDAANLLAKGAGTTTGTVSS</sequence>
<proteinExistence type="predicted"/>
<organism evidence="4 5">
    <name type="scientific">Dibothriocephalus latus</name>
    <name type="common">Fish tapeworm</name>
    <name type="synonym">Diphyllobothrium latum</name>
    <dbReference type="NCBI Taxonomy" id="60516"/>
    <lineage>
        <taxon>Eukaryota</taxon>
        <taxon>Metazoa</taxon>
        <taxon>Spiralia</taxon>
        <taxon>Lophotrochozoa</taxon>
        <taxon>Platyhelminthes</taxon>
        <taxon>Cestoda</taxon>
        <taxon>Eucestoda</taxon>
        <taxon>Diphyllobothriidea</taxon>
        <taxon>Diphyllobothriidae</taxon>
        <taxon>Dibothriocephalus</taxon>
    </lineage>
</organism>
<dbReference type="EMBL" id="UYRU01071927">
    <property type="protein sequence ID" value="VDN21622.1"/>
    <property type="molecule type" value="Genomic_DNA"/>
</dbReference>
<dbReference type="InterPro" id="IPR001487">
    <property type="entry name" value="Bromodomain"/>
</dbReference>